<reference evidence="3 4" key="2">
    <citation type="submission" date="2018-06" db="EMBL/GenBank/DDBJ databases">
        <authorList>
            <consortium name="Pathogen Informatics"/>
            <person name="Doyle S."/>
        </authorList>
    </citation>
    <scope>NUCLEOTIDE SEQUENCE [LARGE SCALE GENOMIC DNA]</scope>
    <source>
        <strain evidence="3 4">NCTC10476</strain>
    </source>
</reference>
<keyword evidence="4" id="KW-1185">Reference proteome</keyword>
<accession>A0A0A8VEH2</accession>
<evidence type="ECO:0000313" key="4">
    <source>
        <dbReference type="Proteomes" id="UP000255169"/>
    </source>
</evidence>
<evidence type="ECO:0000313" key="2">
    <source>
        <dbReference type="EMBL" id="CEK26026.1"/>
    </source>
</evidence>
<evidence type="ECO:0000256" key="1">
    <source>
        <dbReference type="SAM" id="Phobius"/>
    </source>
</evidence>
<keyword evidence="1" id="KW-0812">Transmembrane</keyword>
<organism evidence="2">
    <name type="scientific">Yersinia ruckeri</name>
    <dbReference type="NCBI Taxonomy" id="29486"/>
    <lineage>
        <taxon>Bacteria</taxon>
        <taxon>Pseudomonadati</taxon>
        <taxon>Pseudomonadota</taxon>
        <taxon>Gammaproteobacteria</taxon>
        <taxon>Enterobacterales</taxon>
        <taxon>Yersiniaceae</taxon>
        <taxon>Yersinia</taxon>
    </lineage>
</organism>
<feature type="transmembrane region" description="Helical" evidence="1">
    <location>
        <begin position="12"/>
        <end position="31"/>
    </location>
</feature>
<dbReference type="EMBL" id="UHJG01000001">
    <property type="protein sequence ID" value="SUQ00574.1"/>
    <property type="molecule type" value="Genomic_DNA"/>
</dbReference>
<dbReference type="Proteomes" id="UP000255169">
    <property type="component" value="Unassembled WGS sequence"/>
</dbReference>
<name>A0A0A8VEH2_YERRU</name>
<evidence type="ECO:0000313" key="3">
    <source>
        <dbReference type="EMBL" id="SUQ00574.1"/>
    </source>
</evidence>
<dbReference type="Pfam" id="PF11162">
    <property type="entry name" value="DUF2946"/>
    <property type="match status" value="1"/>
</dbReference>
<gene>
    <name evidence="2" type="ORF">CSF007_1160</name>
    <name evidence="3" type="ORF">NCTC10476_01875</name>
</gene>
<protein>
    <submittedName>
        <fullName evidence="3">Protein of uncharacterized function (DUF2946)</fullName>
    </submittedName>
</protein>
<dbReference type="InterPro" id="IPR021333">
    <property type="entry name" value="DUF2946"/>
</dbReference>
<keyword evidence="1" id="KW-1133">Transmembrane helix</keyword>
<reference evidence="2" key="1">
    <citation type="journal article" date="2015" name="Genome Announc.">
        <title>Complete Genome Sequence of Yersinia ruckeri Strain CSF007-82, Etiologic Agent of Red Mouth Disease in Salmonid Fish.</title>
        <authorList>
            <person name="Nelson M.C."/>
            <person name="LaPatra S.E."/>
            <person name="Welch T.J."/>
            <person name="Graf J."/>
        </authorList>
    </citation>
    <scope>NUCLEOTIDE SEQUENCE</scope>
    <source>
        <strain evidence="2">CSF007-82</strain>
    </source>
</reference>
<keyword evidence="1" id="KW-0472">Membrane</keyword>
<proteinExistence type="predicted"/>
<sequence>MRLIHRRYQRQRLSAWLGMFAILMLFIAPVISTSLENARGPDLSTLIMDTGTESMPVAHTHGDITHSSVKSSVNHAGNLPMMNHAACDYCQLLVHLPLLNTAENADVRITTRLAVVVAVLFLSSPIMAKDIYSELQPRAPPLRFISENKKR</sequence>
<dbReference type="EMBL" id="LN681231">
    <property type="protein sequence ID" value="CEK26026.1"/>
    <property type="molecule type" value="Genomic_DNA"/>
</dbReference>
<dbReference type="AlphaFoldDB" id="A0A0A8VEH2"/>